<dbReference type="AlphaFoldDB" id="A0A330LXT6"/>
<gene>
    <name evidence="1" type="ORF">SHEWBE_0724</name>
</gene>
<accession>A0A330LXT6</accession>
<organism evidence="1 2">
    <name type="scientific">Shewanella benthica</name>
    <dbReference type="NCBI Taxonomy" id="43661"/>
    <lineage>
        <taxon>Bacteria</taxon>
        <taxon>Pseudomonadati</taxon>
        <taxon>Pseudomonadota</taxon>
        <taxon>Gammaproteobacteria</taxon>
        <taxon>Alteromonadales</taxon>
        <taxon>Shewanellaceae</taxon>
        <taxon>Shewanella</taxon>
    </lineage>
</organism>
<dbReference type="Proteomes" id="UP000250123">
    <property type="component" value="Chromosome SHEWBE"/>
</dbReference>
<dbReference type="KEGG" id="sbk:SHEWBE_0724"/>
<dbReference type="EMBL" id="LS483452">
    <property type="protein sequence ID" value="SQH74701.1"/>
    <property type="molecule type" value="Genomic_DNA"/>
</dbReference>
<reference evidence="2" key="1">
    <citation type="submission" date="2018-06" db="EMBL/GenBank/DDBJ databases">
        <authorList>
            <person name="Cea G.-C."/>
            <person name="William W."/>
        </authorList>
    </citation>
    <scope>NUCLEOTIDE SEQUENCE [LARGE SCALE GENOMIC DNA]</scope>
    <source>
        <strain evidence="2">DB21MT-2</strain>
    </source>
</reference>
<evidence type="ECO:0000313" key="2">
    <source>
        <dbReference type="Proteomes" id="UP000250123"/>
    </source>
</evidence>
<evidence type="ECO:0000313" key="1">
    <source>
        <dbReference type="EMBL" id="SQH74701.1"/>
    </source>
</evidence>
<proteinExistence type="predicted"/>
<sequence>MEITISHSLNHDSAFIQIRSSRLGVKQIELIILHGFKHSLPERILTTSF</sequence>
<name>A0A330LXT6_9GAMM</name>
<protein>
    <submittedName>
        <fullName evidence="1">Uncharacterized protein</fullName>
    </submittedName>
</protein>